<dbReference type="EMBL" id="SGWX01000001">
    <property type="protein sequence ID" value="RZS62330.1"/>
    <property type="molecule type" value="Genomic_DNA"/>
</dbReference>
<sequence length="420" mass="42770">MSYQPAPALPDGPRALRADRPHVILGIDLTAAGARPGAHRARGGFAALPFDGERFVRLVRTADRGRLDLVVLDETFLLHPGRGRVIGRLDAAVAAARVAPLAPGAGFVVGVDALHLDPAQVASAIAGVERASGGLAAWQVGLAPDADERIVGFAAVAARRTAAHWQHGGGGELAGLDPEGRRSVDHDGVRFAVRRPTPARALPQGRPPISVRVRDAADVRLAATTADVVRLVAPDRAGVVALRAALRDAIVAAGRDPGQVRVLAEVFVVLAEQDASAQARLAMVRDLEGPDAGGGAVVVAGTPHDLARLVSEWAGAGVVDGFVLRPAALDADLTAIVTGLVPELEERGLRPAEARAGTLRERLALAAAAPQPAAVGPAAGQPAAAGRAARQSAVATREGAGVGHPSGARRPARAGALQPA</sequence>
<dbReference type="RefSeq" id="WP_165399938.1">
    <property type="nucleotide sequence ID" value="NZ_SGWX01000001.1"/>
</dbReference>
<dbReference type="AlphaFoldDB" id="A0A4V2EYA7"/>
<feature type="compositionally biased region" description="Low complexity" evidence="5">
    <location>
        <begin position="403"/>
        <end position="420"/>
    </location>
</feature>
<reference evidence="7 8" key="1">
    <citation type="submission" date="2019-02" db="EMBL/GenBank/DDBJ databases">
        <title>Sequencing the genomes of 1000 actinobacteria strains.</title>
        <authorList>
            <person name="Klenk H.-P."/>
        </authorList>
    </citation>
    <scope>NUCLEOTIDE SEQUENCE [LARGE SCALE GENOMIC DNA]</scope>
    <source>
        <strain evidence="7 8">DSM 16932</strain>
    </source>
</reference>
<accession>A0A4V2EYA7</accession>
<dbReference type="InterPro" id="IPR011251">
    <property type="entry name" value="Luciferase-like_dom"/>
</dbReference>
<evidence type="ECO:0000256" key="2">
    <source>
        <dbReference type="ARBA" id="ARBA00022643"/>
    </source>
</evidence>
<keyword evidence="3" id="KW-0560">Oxidoreductase</keyword>
<dbReference type="SUPFAM" id="SSF51679">
    <property type="entry name" value="Bacterial luciferase-like"/>
    <property type="match status" value="1"/>
</dbReference>
<dbReference type="InterPro" id="IPR036661">
    <property type="entry name" value="Luciferase-like_sf"/>
</dbReference>
<feature type="region of interest" description="Disordered" evidence="5">
    <location>
        <begin position="371"/>
        <end position="420"/>
    </location>
</feature>
<evidence type="ECO:0000256" key="5">
    <source>
        <dbReference type="SAM" id="MobiDB-lite"/>
    </source>
</evidence>
<dbReference type="InterPro" id="IPR051260">
    <property type="entry name" value="Diverse_substr_monoxygenases"/>
</dbReference>
<proteinExistence type="predicted"/>
<keyword evidence="8" id="KW-1185">Reference proteome</keyword>
<feature type="domain" description="Luciferase-like" evidence="6">
    <location>
        <begin position="44"/>
        <end position="282"/>
    </location>
</feature>
<gene>
    <name evidence="7" type="ORF">EV386_2662</name>
</gene>
<evidence type="ECO:0000256" key="3">
    <source>
        <dbReference type="ARBA" id="ARBA00023002"/>
    </source>
</evidence>
<keyword evidence="4 7" id="KW-0503">Monooxygenase</keyword>
<evidence type="ECO:0000313" key="7">
    <source>
        <dbReference type="EMBL" id="RZS62330.1"/>
    </source>
</evidence>
<dbReference type="GO" id="GO:0004497">
    <property type="term" value="F:monooxygenase activity"/>
    <property type="evidence" value="ECO:0007669"/>
    <property type="project" value="UniProtKB-KW"/>
</dbReference>
<name>A0A4V2EYA7_9MICO</name>
<keyword evidence="2" id="KW-0288">FMN</keyword>
<dbReference type="GO" id="GO:0016705">
    <property type="term" value="F:oxidoreductase activity, acting on paired donors, with incorporation or reduction of molecular oxygen"/>
    <property type="evidence" value="ECO:0007669"/>
    <property type="project" value="InterPro"/>
</dbReference>
<evidence type="ECO:0000256" key="1">
    <source>
        <dbReference type="ARBA" id="ARBA00022630"/>
    </source>
</evidence>
<dbReference type="Pfam" id="PF00296">
    <property type="entry name" value="Bac_luciferase"/>
    <property type="match status" value="1"/>
</dbReference>
<dbReference type="PANTHER" id="PTHR30011">
    <property type="entry name" value="ALKANESULFONATE MONOOXYGENASE-RELATED"/>
    <property type="match status" value="1"/>
</dbReference>
<comment type="caution">
    <text evidence="7">The sequence shown here is derived from an EMBL/GenBank/DDBJ whole genome shotgun (WGS) entry which is preliminary data.</text>
</comment>
<keyword evidence="1" id="KW-0285">Flavoprotein</keyword>
<evidence type="ECO:0000313" key="8">
    <source>
        <dbReference type="Proteomes" id="UP000293852"/>
    </source>
</evidence>
<dbReference type="Proteomes" id="UP000293852">
    <property type="component" value="Unassembled WGS sequence"/>
</dbReference>
<dbReference type="PANTHER" id="PTHR30011:SF16">
    <property type="entry name" value="C2H2 FINGER DOMAIN TRANSCRIPTION FACTOR (EUROFUNG)-RELATED"/>
    <property type="match status" value="1"/>
</dbReference>
<protein>
    <submittedName>
        <fullName evidence="7">Alkanesulfonate monooxygenase SsuD/methylene tetrahydromethanopterin reductase-like flavin-dependent oxidoreductase (Luciferase family)</fullName>
    </submittedName>
</protein>
<evidence type="ECO:0000259" key="6">
    <source>
        <dbReference type="Pfam" id="PF00296"/>
    </source>
</evidence>
<evidence type="ECO:0000256" key="4">
    <source>
        <dbReference type="ARBA" id="ARBA00023033"/>
    </source>
</evidence>
<dbReference type="Gene3D" id="3.20.20.30">
    <property type="entry name" value="Luciferase-like domain"/>
    <property type="match status" value="1"/>
</dbReference>
<feature type="compositionally biased region" description="Low complexity" evidence="5">
    <location>
        <begin position="371"/>
        <end position="396"/>
    </location>
</feature>
<organism evidence="7 8">
    <name type="scientific">Xylanimonas ulmi</name>
    <dbReference type="NCBI Taxonomy" id="228973"/>
    <lineage>
        <taxon>Bacteria</taxon>
        <taxon>Bacillati</taxon>
        <taxon>Actinomycetota</taxon>
        <taxon>Actinomycetes</taxon>
        <taxon>Micrococcales</taxon>
        <taxon>Promicromonosporaceae</taxon>
        <taxon>Xylanimonas</taxon>
    </lineage>
</organism>